<keyword evidence="1" id="KW-0732">Signal</keyword>
<dbReference type="AlphaFoldDB" id="A0A9W6B6G3"/>
<dbReference type="RefSeq" id="WP_281753764.1">
    <property type="nucleotide sequence ID" value="NZ_BRVP01000009.1"/>
</dbReference>
<organism evidence="3 4">
    <name type="scientific">Neptunitalea chrysea</name>
    <dbReference type="NCBI Taxonomy" id="1647581"/>
    <lineage>
        <taxon>Bacteria</taxon>
        <taxon>Pseudomonadati</taxon>
        <taxon>Bacteroidota</taxon>
        <taxon>Flavobacteriia</taxon>
        <taxon>Flavobacteriales</taxon>
        <taxon>Flavobacteriaceae</taxon>
        <taxon>Neptunitalea</taxon>
    </lineage>
</organism>
<proteinExistence type="predicted"/>
<feature type="chain" id="PRO_5040747990" description="Copper-binding protein MbnP-like domain-containing protein" evidence="1">
    <location>
        <begin position="22"/>
        <end position="286"/>
    </location>
</feature>
<dbReference type="EMBL" id="BRVP01000009">
    <property type="protein sequence ID" value="GLB52470.1"/>
    <property type="molecule type" value="Genomic_DNA"/>
</dbReference>
<protein>
    <recommendedName>
        <fullName evidence="2">Copper-binding protein MbnP-like domain-containing protein</fullName>
    </recommendedName>
</protein>
<evidence type="ECO:0000313" key="4">
    <source>
        <dbReference type="Proteomes" id="UP001143545"/>
    </source>
</evidence>
<evidence type="ECO:0000313" key="3">
    <source>
        <dbReference type="EMBL" id="GLB52470.1"/>
    </source>
</evidence>
<feature type="domain" description="Copper-binding protein MbnP-like" evidence="2">
    <location>
        <begin position="30"/>
        <end position="248"/>
    </location>
</feature>
<dbReference type="PROSITE" id="PS51257">
    <property type="entry name" value="PROKAR_LIPOPROTEIN"/>
    <property type="match status" value="1"/>
</dbReference>
<sequence length="286" mass="30692">MKNIKQILFLALTSIVFISCGNDDDIPAANNITLAFHNTFGDETIVLGDATSETATVNTSEAGQVHHFSEVKYVISNIVLVQADGTEFPYYINDLDNGATVVNVADASTLNYVLTTIPSGEYTQIKFGLGVRSDLNTLDEVSFPEFYALAGANDTEMHWEWGTGYRFTKIEGFYSADDLTLSVHTGSTVEGTQGDESTYTQGVDAYRGITLDLTTNAVVGSSAPTITIKADFDKLLSGQTNTITLGDNNATPSVHTAANMELFVDNLGGDGTNDVNGMFSVENVEN</sequence>
<dbReference type="InterPro" id="IPR046863">
    <property type="entry name" value="MbnP-like_dom"/>
</dbReference>
<comment type="caution">
    <text evidence="3">The sequence shown here is derived from an EMBL/GenBank/DDBJ whole genome shotgun (WGS) entry which is preliminary data.</text>
</comment>
<evidence type="ECO:0000256" key="1">
    <source>
        <dbReference type="SAM" id="SignalP"/>
    </source>
</evidence>
<gene>
    <name evidence="3" type="ORF">NBRC110019_15100</name>
</gene>
<dbReference type="Pfam" id="PF20243">
    <property type="entry name" value="MbnP"/>
    <property type="match status" value="1"/>
</dbReference>
<feature type="signal peptide" evidence="1">
    <location>
        <begin position="1"/>
        <end position="21"/>
    </location>
</feature>
<name>A0A9W6B6G3_9FLAO</name>
<evidence type="ECO:0000259" key="2">
    <source>
        <dbReference type="Pfam" id="PF20243"/>
    </source>
</evidence>
<accession>A0A9W6B6G3</accession>
<keyword evidence="4" id="KW-1185">Reference proteome</keyword>
<reference evidence="3" key="1">
    <citation type="submission" date="2022-07" db="EMBL/GenBank/DDBJ databases">
        <title>Taxonomy of Novel Oxalotrophic and Methylotrophic Bacteria.</title>
        <authorList>
            <person name="Sahin N."/>
            <person name="Tani A."/>
        </authorList>
    </citation>
    <scope>NUCLEOTIDE SEQUENCE</scope>
    <source>
        <strain evidence="3">AM327</strain>
    </source>
</reference>
<dbReference type="Proteomes" id="UP001143545">
    <property type="component" value="Unassembled WGS sequence"/>
</dbReference>